<dbReference type="Pfam" id="PF00046">
    <property type="entry name" value="Homeodomain"/>
    <property type="match status" value="1"/>
</dbReference>
<evidence type="ECO:0000256" key="3">
    <source>
        <dbReference type="ARBA" id="ARBA00023242"/>
    </source>
</evidence>
<dbReference type="PROSITE" id="PS50071">
    <property type="entry name" value="HOMEOBOX_2"/>
    <property type="match status" value="1"/>
</dbReference>
<comment type="subcellular location">
    <subcellularLocation>
        <location evidence="4 5">Nucleus</location>
    </subcellularLocation>
</comment>
<keyword evidence="2 4" id="KW-0371">Homeobox</keyword>
<feature type="domain" description="Homeobox" evidence="7">
    <location>
        <begin position="254"/>
        <end position="314"/>
    </location>
</feature>
<dbReference type="SUPFAM" id="SSF46689">
    <property type="entry name" value="Homeodomain-like"/>
    <property type="match status" value="1"/>
</dbReference>
<protein>
    <submittedName>
        <fullName evidence="8">GS homeobox 1-like</fullName>
    </submittedName>
</protein>
<feature type="DNA-binding region" description="Homeobox" evidence="4">
    <location>
        <begin position="256"/>
        <end position="315"/>
    </location>
</feature>
<feature type="non-terminal residue" evidence="8">
    <location>
        <position position="1"/>
    </location>
</feature>
<dbReference type="GO" id="GO:0000981">
    <property type="term" value="F:DNA-binding transcription factor activity, RNA polymerase II-specific"/>
    <property type="evidence" value="ECO:0007669"/>
    <property type="project" value="InterPro"/>
</dbReference>
<dbReference type="PRINTS" id="PR00024">
    <property type="entry name" value="HOMEOBOX"/>
</dbReference>
<evidence type="ECO:0000313" key="8">
    <source>
        <dbReference type="EMBL" id="CAB4009501.1"/>
    </source>
</evidence>
<evidence type="ECO:0000313" key="9">
    <source>
        <dbReference type="Proteomes" id="UP001152795"/>
    </source>
</evidence>
<dbReference type="InterPro" id="IPR001356">
    <property type="entry name" value="HD"/>
</dbReference>
<evidence type="ECO:0000256" key="1">
    <source>
        <dbReference type="ARBA" id="ARBA00023125"/>
    </source>
</evidence>
<dbReference type="SMART" id="SM00389">
    <property type="entry name" value="HOX"/>
    <property type="match status" value="1"/>
</dbReference>
<organism evidence="8 9">
    <name type="scientific">Paramuricea clavata</name>
    <name type="common">Red gorgonian</name>
    <name type="synonym">Violescent sea-whip</name>
    <dbReference type="NCBI Taxonomy" id="317549"/>
    <lineage>
        <taxon>Eukaryota</taxon>
        <taxon>Metazoa</taxon>
        <taxon>Cnidaria</taxon>
        <taxon>Anthozoa</taxon>
        <taxon>Octocorallia</taxon>
        <taxon>Malacalcyonacea</taxon>
        <taxon>Plexauridae</taxon>
        <taxon>Paramuricea</taxon>
    </lineage>
</organism>
<reference evidence="8" key="1">
    <citation type="submission" date="2020-04" db="EMBL/GenBank/DDBJ databases">
        <authorList>
            <person name="Alioto T."/>
            <person name="Alioto T."/>
            <person name="Gomez Garrido J."/>
        </authorList>
    </citation>
    <scope>NUCLEOTIDE SEQUENCE</scope>
    <source>
        <strain evidence="8">A484AB</strain>
    </source>
</reference>
<feature type="coiled-coil region" evidence="6">
    <location>
        <begin position="27"/>
        <end position="82"/>
    </location>
</feature>
<dbReference type="PANTHER" id="PTHR45664:SF12">
    <property type="entry name" value="PANCREAS_DUODENUM HOMEOBOX PROTEIN 1"/>
    <property type="match status" value="1"/>
</dbReference>
<dbReference type="OrthoDB" id="6159439at2759"/>
<dbReference type="AlphaFoldDB" id="A0A6S7IVK2"/>
<name>A0A6S7IVK2_PARCT</name>
<accession>A0A6S7IVK2</accession>
<dbReference type="PANTHER" id="PTHR45664">
    <property type="entry name" value="PROTEIN ZERKNUELLT 1-RELATED"/>
    <property type="match status" value="1"/>
</dbReference>
<dbReference type="CDD" id="cd00086">
    <property type="entry name" value="homeodomain"/>
    <property type="match status" value="1"/>
</dbReference>
<evidence type="ECO:0000256" key="4">
    <source>
        <dbReference type="PROSITE-ProRule" id="PRU00108"/>
    </source>
</evidence>
<keyword evidence="6" id="KW-0175">Coiled coil</keyword>
<gene>
    <name evidence="8" type="ORF">PACLA_8A034967</name>
</gene>
<proteinExistence type="predicted"/>
<dbReference type="GO" id="GO:0005634">
    <property type="term" value="C:nucleus"/>
    <property type="evidence" value="ECO:0007669"/>
    <property type="project" value="UniProtKB-SubCell"/>
</dbReference>
<dbReference type="Proteomes" id="UP001152795">
    <property type="component" value="Unassembled WGS sequence"/>
</dbReference>
<dbReference type="EMBL" id="CACRXK020006473">
    <property type="protein sequence ID" value="CAB4009501.1"/>
    <property type="molecule type" value="Genomic_DNA"/>
</dbReference>
<sequence length="326" mass="37387">MAGAVAGGLFNAFAFAGAGFLFKMFDKNGYAEEAKRHNLAMENLTAEREKYLEEVTDRRNKIAQLKSELIKANRNINSTNQSLELVRRISELRRKPMPRKPQLSNHYKPSSEMGEYMALFGLIAGGAVQMTASRQYTETLKVMVKLCYCCKKLFNMWNEIDSIQFMASSLEALSAPESPRKNYVLHVRGKTTSEHAAHKHVIISSVKFLTEALSRPNSHALSDEDESLSNDSLIQSNQHSNFGRDEDLCGKGNSRTKRIRTAYTSLQLLELEKEFSNNRYLSRLRRIQIAAMLELTEKQVKIWFQNRRVKWKKDRRMSNSANKHNL</sequence>
<evidence type="ECO:0000256" key="5">
    <source>
        <dbReference type="RuleBase" id="RU000682"/>
    </source>
</evidence>
<dbReference type="Gene3D" id="1.10.10.60">
    <property type="entry name" value="Homeodomain-like"/>
    <property type="match status" value="1"/>
</dbReference>
<comment type="caution">
    <text evidence="8">The sequence shown here is derived from an EMBL/GenBank/DDBJ whole genome shotgun (WGS) entry which is preliminary data.</text>
</comment>
<dbReference type="InterPro" id="IPR017970">
    <property type="entry name" value="Homeobox_CS"/>
</dbReference>
<evidence type="ECO:0000259" key="7">
    <source>
        <dbReference type="PROSITE" id="PS50071"/>
    </source>
</evidence>
<dbReference type="InterPro" id="IPR009057">
    <property type="entry name" value="Homeodomain-like_sf"/>
</dbReference>
<dbReference type="GO" id="GO:0000978">
    <property type="term" value="F:RNA polymerase II cis-regulatory region sequence-specific DNA binding"/>
    <property type="evidence" value="ECO:0007669"/>
    <property type="project" value="TreeGrafter"/>
</dbReference>
<keyword evidence="9" id="KW-1185">Reference proteome</keyword>
<evidence type="ECO:0000256" key="6">
    <source>
        <dbReference type="SAM" id="Coils"/>
    </source>
</evidence>
<dbReference type="GO" id="GO:0045944">
    <property type="term" value="P:positive regulation of transcription by RNA polymerase II"/>
    <property type="evidence" value="ECO:0007669"/>
    <property type="project" value="UniProtKB-ARBA"/>
</dbReference>
<evidence type="ECO:0000256" key="2">
    <source>
        <dbReference type="ARBA" id="ARBA00023155"/>
    </source>
</evidence>
<keyword evidence="1 4" id="KW-0238">DNA-binding</keyword>
<keyword evidence="3 4" id="KW-0539">Nucleus</keyword>
<dbReference type="PROSITE" id="PS00027">
    <property type="entry name" value="HOMEOBOX_1"/>
    <property type="match status" value="1"/>
</dbReference>
<dbReference type="InterPro" id="IPR020479">
    <property type="entry name" value="HD_metazoa"/>
</dbReference>